<feature type="compositionally biased region" description="Low complexity" evidence="10">
    <location>
        <begin position="160"/>
        <end position="169"/>
    </location>
</feature>
<keyword evidence="5" id="KW-0812">Transmembrane</keyword>
<dbReference type="EMBL" id="KV454013">
    <property type="protein sequence ID" value="ODV96144.1"/>
    <property type="molecule type" value="Genomic_DNA"/>
</dbReference>
<dbReference type="GO" id="GO:0046354">
    <property type="term" value="P:mannan biosynthetic process"/>
    <property type="evidence" value="ECO:0007669"/>
    <property type="project" value="TreeGrafter"/>
</dbReference>
<dbReference type="SUPFAM" id="SSF53448">
    <property type="entry name" value="Nucleotide-diphospho-sugar transferases"/>
    <property type="match status" value="1"/>
</dbReference>
<organism evidence="11 12">
    <name type="scientific">Pachysolen tannophilus NRRL Y-2460</name>
    <dbReference type="NCBI Taxonomy" id="669874"/>
    <lineage>
        <taxon>Eukaryota</taxon>
        <taxon>Fungi</taxon>
        <taxon>Dikarya</taxon>
        <taxon>Ascomycota</taxon>
        <taxon>Saccharomycotina</taxon>
        <taxon>Pichiomycetes</taxon>
        <taxon>Pachysolenaceae</taxon>
        <taxon>Pachysolen</taxon>
    </lineage>
</organism>
<dbReference type="InterPro" id="IPR029044">
    <property type="entry name" value="Nucleotide-diphossugar_trans"/>
</dbReference>
<dbReference type="PANTHER" id="PTHR31646">
    <property type="entry name" value="ALPHA-1,2-MANNOSYLTRANSFERASE MNN2"/>
    <property type="match status" value="1"/>
</dbReference>
<evidence type="ECO:0000256" key="10">
    <source>
        <dbReference type="SAM" id="MobiDB-lite"/>
    </source>
</evidence>
<evidence type="ECO:0000313" key="12">
    <source>
        <dbReference type="Proteomes" id="UP000094236"/>
    </source>
</evidence>
<evidence type="ECO:0000256" key="9">
    <source>
        <dbReference type="ARBA" id="ARBA00023136"/>
    </source>
</evidence>
<keyword evidence="6" id="KW-0735">Signal-anchor</keyword>
<dbReference type="STRING" id="669874.A0A1E4TWN9"/>
<protein>
    <recommendedName>
        <fullName evidence="13">Glycosyltransferase family 71 protein</fullName>
    </recommendedName>
</protein>
<keyword evidence="12" id="KW-1185">Reference proteome</keyword>
<reference evidence="12" key="1">
    <citation type="submission" date="2016-05" db="EMBL/GenBank/DDBJ databases">
        <title>Comparative genomics of biotechnologically important yeasts.</title>
        <authorList>
            <consortium name="DOE Joint Genome Institute"/>
            <person name="Riley R."/>
            <person name="Haridas S."/>
            <person name="Wolfe K.H."/>
            <person name="Lopes M.R."/>
            <person name="Hittinger C.T."/>
            <person name="Goker M."/>
            <person name="Salamov A."/>
            <person name="Wisecaver J."/>
            <person name="Long T.M."/>
            <person name="Aerts A.L."/>
            <person name="Barry K."/>
            <person name="Choi C."/>
            <person name="Clum A."/>
            <person name="Coughlan A.Y."/>
            <person name="Deshpande S."/>
            <person name="Douglass A.P."/>
            <person name="Hanson S.J."/>
            <person name="Klenk H.-P."/>
            <person name="Labutti K."/>
            <person name="Lapidus A."/>
            <person name="Lindquist E."/>
            <person name="Lipzen A."/>
            <person name="Meier-Kolthoff J.P."/>
            <person name="Ohm R.A."/>
            <person name="Otillar R.P."/>
            <person name="Pangilinan J."/>
            <person name="Peng Y."/>
            <person name="Rokas A."/>
            <person name="Rosa C.A."/>
            <person name="Scheuner C."/>
            <person name="Sibirny A.A."/>
            <person name="Slot J.C."/>
            <person name="Stielow J.B."/>
            <person name="Sun H."/>
            <person name="Kurtzman C.P."/>
            <person name="Blackwell M."/>
            <person name="Grigoriev I.V."/>
            <person name="Jeffries T.W."/>
        </authorList>
    </citation>
    <scope>NUCLEOTIDE SEQUENCE [LARGE SCALE GENOMIC DNA]</scope>
    <source>
        <strain evidence="12">NRRL Y-2460</strain>
    </source>
</reference>
<dbReference type="GO" id="GO:0000026">
    <property type="term" value="F:alpha-1,2-mannosyltransferase activity"/>
    <property type="evidence" value="ECO:0007669"/>
    <property type="project" value="TreeGrafter"/>
</dbReference>
<comment type="similarity">
    <text evidence="3">Belongs to the MNN1/MNT family.</text>
</comment>
<dbReference type="PANTHER" id="PTHR31646:SF1">
    <property type="entry name" value="ALPHA-1,2-MANNOSYLTRANSFERASE MNN2"/>
    <property type="match status" value="1"/>
</dbReference>
<dbReference type="Proteomes" id="UP000094236">
    <property type="component" value="Unassembled WGS sequence"/>
</dbReference>
<evidence type="ECO:0000256" key="3">
    <source>
        <dbReference type="ARBA" id="ARBA00009105"/>
    </source>
</evidence>
<proteinExistence type="inferred from homology"/>
<dbReference type="GO" id="GO:0000139">
    <property type="term" value="C:Golgi membrane"/>
    <property type="evidence" value="ECO:0007669"/>
    <property type="project" value="UniProtKB-SubCell"/>
</dbReference>
<evidence type="ECO:0000256" key="4">
    <source>
        <dbReference type="ARBA" id="ARBA00022679"/>
    </source>
</evidence>
<accession>A0A1E4TWN9</accession>
<keyword evidence="7" id="KW-1133">Transmembrane helix</keyword>
<evidence type="ECO:0000256" key="2">
    <source>
        <dbReference type="ARBA" id="ARBA00004922"/>
    </source>
</evidence>
<dbReference type="InterPro" id="IPR022751">
    <property type="entry name" value="Alpha_mannosyltransferase"/>
</dbReference>
<keyword evidence="9" id="KW-0472">Membrane</keyword>
<dbReference type="Pfam" id="PF11051">
    <property type="entry name" value="Mannosyl_trans3"/>
    <property type="match status" value="1"/>
</dbReference>
<evidence type="ECO:0000256" key="6">
    <source>
        <dbReference type="ARBA" id="ARBA00022968"/>
    </source>
</evidence>
<evidence type="ECO:0008006" key="13">
    <source>
        <dbReference type="Google" id="ProtNLM"/>
    </source>
</evidence>
<name>A0A1E4TWN9_PACTA</name>
<sequence length="673" mass="76505">MIRLPRKSHKALLVIAVVVIIIFSLRNYRGTEIDQSDIEKLKSSLDSSSAVIVGNNKVESLKKGKDSNDAISGQQLKVNNIANTINKDVKDIDGKEAEKDKNVVYNVEDYKIKNDKAYNEKIDSDSVNNDRLHNEEISKKINQGIQGIASGSQENDGEASSSSSQLQNNLKEEGKDTQEIINKEGNTIDEKENEVNFYTQIFELISKSKPSIPALKEYVNGHAAQRFHTETDIIFSEQYLNGLLKISDEAVADLKKNHKAYLDSVLAQDYQIFGDPGKVDEGTKGIVIVGGSKFNLLALINIEYLKILKSEIPVEVFIGSKAEYDSNFCDNILPKIGSNIRCNLLWKEITNEKLLEKFKINGYQYKTLALLTSKFEKVLFLDADNVPVSNPDYLLDSKLFEEYGLVLWPDAWARTTSPKYYEIADIAVGDKPIRGYFMDKTEFNFHDLENTIPNPSSESGMILVDKKLQSTTLYLSLYYNIFGPDYYYPLFTQGGAGEGDKETFIAAAHVLKQPYYQVKKAFAFIGYHEDNSFHSKALGQYDCVADHNNYLNGCAEDPTNEKYVEPSILFMHLSYPKLIPNQLIDDMEYVKSNGEHRRLYRGSGIKQDFELEINEIFDQLLCENYDDSKDELKIVEKGLGKELTFIKDKDLLQRECDEIFIPHVDYLRENPEQ</sequence>
<dbReference type="OrthoDB" id="430354at2759"/>
<evidence type="ECO:0000256" key="8">
    <source>
        <dbReference type="ARBA" id="ARBA00023034"/>
    </source>
</evidence>
<keyword evidence="8" id="KW-0333">Golgi apparatus</keyword>
<dbReference type="AlphaFoldDB" id="A0A1E4TWN9"/>
<keyword evidence="4" id="KW-0808">Transferase</keyword>
<evidence type="ECO:0000313" key="11">
    <source>
        <dbReference type="EMBL" id="ODV96144.1"/>
    </source>
</evidence>
<evidence type="ECO:0000256" key="5">
    <source>
        <dbReference type="ARBA" id="ARBA00022692"/>
    </source>
</evidence>
<evidence type="ECO:0000256" key="7">
    <source>
        <dbReference type="ARBA" id="ARBA00022989"/>
    </source>
</evidence>
<comment type="subcellular location">
    <subcellularLocation>
        <location evidence="1">Golgi apparatus membrane</location>
        <topology evidence="1">Single-pass type II membrane protein</topology>
    </subcellularLocation>
</comment>
<comment type="pathway">
    <text evidence="2">Protein modification; protein glycosylation.</text>
</comment>
<gene>
    <name evidence="11" type="ORF">PACTADRAFT_49545</name>
</gene>
<evidence type="ECO:0000256" key="1">
    <source>
        <dbReference type="ARBA" id="ARBA00004323"/>
    </source>
</evidence>
<feature type="region of interest" description="Disordered" evidence="10">
    <location>
        <begin position="148"/>
        <end position="176"/>
    </location>
</feature>